<accession>A0A0G2J2I5</accession>
<comment type="caution">
    <text evidence="2">The sequence shown here is derived from an EMBL/GenBank/DDBJ whole genome shotgun (WGS) entry which is preliminary data.</text>
</comment>
<dbReference type="VEuPathDB" id="FungiDB:EMCG_01550"/>
<evidence type="ECO:0000256" key="1">
    <source>
        <dbReference type="SAM" id="MobiDB-lite"/>
    </source>
</evidence>
<evidence type="ECO:0000313" key="2">
    <source>
        <dbReference type="EMBL" id="KKZ64134.1"/>
    </source>
</evidence>
<protein>
    <submittedName>
        <fullName evidence="2">Uncharacterized protein</fullName>
    </submittedName>
</protein>
<gene>
    <name evidence="2" type="ORF">EMCG_01550</name>
</gene>
<reference evidence="3" key="1">
    <citation type="journal article" date="2015" name="PLoS Genet.">
        <title>The dynamic genome and transcriptome of the human fungal pathogen Blastomyces and close relative Emmonsia.</title>
        <authorList>
            <person name="Munoz J.F."/>
            <person name="Gauthier G.M."/>
            <person name="Desjardins C.A."/>
            <person name="Gallo J.E."/>
            <person name="Holder J."/>
            <person name="Sullivan T.D."/>
            <person name="Marty A.J."/>
            <person name="Carmen J.C."/>
            <person name="Chen Z."/>
            <person name="Ding L."/>
            <person name="Gujja S."/>
            <person name="Magrini V."/>
            <person name="Misas E."/>
            <person name="Mitreva M."/>
            <person name="Priest M."/>
            <person name="Saif S."/>
            <person name="Whiston E.A."/>
            <person name="Young S."/>
            <person name="Zeng Q."/>
            <person name="Goldman W.E."/>
            <person name="Mardis E.R."/>
            <person name="Taylor J.W."/>
            <person name="McEwen J.G."/>
            <person name="Clay O.K."/>
            <person name="Klein B.S."/>
            <person name="Cuomo C.A."/>
        </authorList>
    </citation>
    <scope>NUCLEOTIDE SEQUENCE [LARGE SCALE GENOMIC DNA]</scope>
    <source>
        <strain evidence="3">UAMH 3008</strain>
    </source>
</reference>
<dbReference type="EMBL" id="LCZI01000857">
    <property type="protein sequence ID" value="KKZ64134.1"/>
    <property type="molecule type" value="Genomic_DNA"/>
</dbReference>
<dbReference type="Proteomes" id="UP000034164">
    <property type="component" value="Unassembled WGS sequence"/>
</dbReference>
<feature type="compositionally biased region" description="Acidic residues" evidence="1">
    <location>
        <begin position="148"/>
        <end position="169"/>
    </location>
</feature>
<evidence type="ECO:0000313" key="3">
    <source>
        <dbReference type="Proteomes" id="UP000034164"/>
    </source>
</evidence>
<dbReference type="AlphaFoldDB" id="A0A0G2J2I5"/>
<organism evidence="2 3">
    <name type="scientific">[Emmonsia] crescens</name>
    <dbReference type="NCBI Taxonomy" id="73230"/>
    <lineage>
        <taxon>Eukaryota</taxon>
        <taxon>Fungi</taxon>
        <taxon>Dikarya</taxon>
        <taxon>Ascomycota</taxon>
        <taxon>Pezizomycotina</taxon>
        <taxon>Eurotiomycetes</taxon>
        <taxon>Eurotiomycetidae</taxon>
        <taxon>Onygenales</taxon>
        <taxon>Ajellomycetaceae</taxon>
        <taxon>Emergomyces</taxon>
    </lineage>
</organism>
<proteinExistence type="predicted"/>
<feature type="compositionally biased region" description="Basic and acidic residues" evidence="1">
    <location>
        <begin position="82"/>
        <end position="101"/>
    </location>
</feature>
<feature type="region of interest" description="Disordered" evidence="1">
    <location>
        <begin position="55"/>
        <end position="181"/>
    </location>
</feature>
<sequence length="181" mass="20927">MQLVQHLHDGLEAQLQLSCPIDEFSDEFPSLNEFCRKVKNQEPAAYKLWSLNRQSSRAAPRPFHNSDGNAKVKPEFSNSFRRSNDYRKDNPRPNDRERNEFPSRNTGYRNGRENRENRVPGQRSGQDNWKKPARQSQENRAFHAAQEEVSEQEADAENDISDATEDDASMSDTITESKNEL</sequence>
<name>A0A0G2J2I5_9EURO</name>